<reference evidence="3 4" key="1">
    <citation type="journal article" date="2014" name="Int. J. Syst. Evol. Microbiol.">
        <title>Complete genome sequence of Corynebacterium casei LMG S-19264T (=DSM 44701T), isolated from a smear-ripened cheese.</title>
        <authorList>
            <consortium name="US DOE Joint Genome Institute (JGI-PGF)"/>
            <person name="Walter F."/>
            <person name="Albersmeier A."/>
            <person name="Kalinowski J."/>
            <person name="Ruckert C."/>
        </authorList>
    </citation>
    <scope>NUCLEOTIDE SEQUENCE [LARGE SCALE GENOMIC DNA]</scope>
    <source>
        <strain evidence="3 4">KCTC 23968</strain>
    </source>
</reference>
<comment type="caution">
    <text evidence="3">The sequence shown here is derived from an EMBL/GenBank/DDBJ whole genome shotgun (WGS) entry which is preliminary data.</text>
</comment>
<evidence type="ECO:0000313" key="3">
    <source>
        <dbReference type="EMBL" id="GGX67043.1"/>
    </source>
</evidence>
<dbReference type="InterPro" id="IPR014824">
    <property type="entry name" value="Nfu/NifU_N"/>
</dbReference>
<dbReference type="AlphaFoldDB" id="A0A918KKD6"/>
<dbReference type="EMBL" id="BMYV01000002">
    <property type="protein sequence ID" value="GGX67043.1"/>
    <property type="molecule type" value="Genomic_DNA"/>
</dbReference>
<dbReference type="SMART" id="SM00932">
    <property type="entry name" value="Nfu_N"/>
    <property type="match status" value="1"/>
</dbReference>
<dbReference type="PIRSF" id="PIRSF036773">
    <property type="entry name" value="HIRIP5"/>
    <property type="match status" value="1"/>
</dbReference>
<dbReference type="FunFam" id="3.30.300.130:FF:000001">
    <property type="entry name" value="NFU1 iron-sulfur cluster scaffold"/>
    <property type="match status" value="1"/>
</dbReference>
<dbReference type="GO" id="GO:0051536">
    <property type="term" value="F:iron-sulfur cluster binding"/>
    <property type="evidence" value="ECO:0007669"/>
    <property type="project" value="InterPro"/>
</dbReference>
<dbReference type="PANTHER" id="PTHR11178">
    <property type="entry name" value="IRON-SULFUR CLUSTER SCAFFOLD PROTEIN NFU-RELATED"/>
    <property type="match status" value="1"/>
</dbReference>
<dbReference type="Pfam" id="PF08712">
    <property type="entry name" value="Nfu_N"/>
    <property type="match status" value="1"/>
</dbReference>
<protein>
    <submittedName>
        <fullName evidence="3">Iron transporter</fullName>
    </submittedName>
</protein>
<proteinExistence type="inferred from homology"/>
<dbReference type="Pfam" id="PF01106">
    <property type="entry name" value="NifU"/>
    <property type="match status" value="1"/>
</dbReference>
<dbReference type="PANTHER" id="PTHR11178:SF1">
    <property type="entry name" value="NFU1 IRON-SULFUR CLUSTER SCAFFOLD HOMOLOG, MITOCHONDRIAL"/>
    <property type="match status" value="1"/>
</dbReference>
<dbReference type="GO" id="GO:0005506">
    <property type="term" value="F:iron ion binding"/>
    <property type="evidence" value="ECO:0007669"/>
    <property type="project" value="InterPro"/>
</dbReference>
<accession>A0A918KKD6</accession>
<dbReference type="RefSeq" id="WP_189584029.1">
    <property type="nucleotide sequence ID" value="NZ_BMYV01000002.1"/>
</dbReference>
<feature type="domain" description="Scaffold protein Nfu/NifU N-terminal" evidence="2">
    <location>
        <begin position="3"/>
        <end position="91"/>
    </location>
</feature>
<gene>
    <name evidence="3" type="ORF">GCM10011309_15850</name>
</gene>
<dbReference type="Gene3D" id="3.30.300.130">
    <property type="entry name" value="Fe-S cluster assembly (FSCA)"/>
    <property type="match status" value="1"/>
</dbReference>
<dbReference type="InterPro" id="IPR034904">
    <property type="entry name" value="FSCA_dom_sf"/>
</dbReference>
<name>A0A918KKD6_9PROT</name>
<dbReference type="Gene3D" id="3.30.1370.70">
    <property type="entry name" value="Scaffold protein Nfu/NifU, N-terminal domain"/>
    <property type="match status" value="1"/>
</dbReference>
<sequence length="192" mass="21241">MFIQTEDTPNPATLKFLPGKEVVGAEGRVREYTRGDDIADAPMAEMLFMIPDVHRVFFGNDYISVTRGEDAQWKHLKPAVLGAIMDFYVAGGTPLLDQLQAGEVEERVYEGETLEIVEQIKELIELRVRPAVAQDGGDIVFKHFDDADGMVYLEMRGACAGCPSSTMTLKHGIENLLKHYVPEVNGVEQAVA</sequence>
<organism evidence="3 4">
    <name type="scientific">Litorimonas cladophorae</name>
    <dbReference type="NCBI Taxonomy" id="1220491"/>
    <lineage>
        <taxon>Bacteria</taxon>
        <taxon>Pseudomonadati</taxon>
        <taxon>Pseudomonadota</taxon>
        <taxon>Alphaproteobacteria</taxon>
        <taxon>Maricaulales</taxon>
        <taxon>Robiginitomaculaceae</taxon>
    </lineage>
</organism>
<dbReference type="Proteomes" id="UP000600865">
    <property type="component" value="Unassembled WGS sequence"/>
</dbReference>
<evidence type="ECO:0000259" key="2">
    <source>
        <dbReference type="SMART" id="SM00932"/>
    </source>
</evidence>
<evidence type="ECO:0000256" key="1">
    <source>
        <dbReference type="ARBA" id="ARBA00006420"/>
    </source>
</evidence>
<dbReference type="InterPro" id="IPR036498">
    <property type="entry name" value="Nfu/NifU_N_sf"/>
</dbReference>
<dbReference type="GO" id="GO:0016226">
    <property type="term" value="P:iron-sulfur cluster assembly"/>
    <property type="evidence" value="ECO:0007669"/>
    <property type="project" value="InterPro"/>
</dbReference>
<dbReference type="SUPFAM" id="SSF117916">
    <property type="entry name" value="Fe-S cluster assembly (FSCA) domain-like"/>
    <property type="match status" value="1"/>
</dbReference>
<evidence type="ECO:0000313" key="4">
    <source>
        <dbReference type="Proteomes" id="UP000600865"/>
    </source>
</evidence>
<dbReference type="InterPro" id="IPR001075">
    <property type="entry name" value="NIF_FeS_clus_asmbl_NifU_C"/>
</dbReference>
<keyword evidence="4" id="KW-1185">Reference proteome</keyword>
<comment type="similarity">
    <text evidence="1">Belongs to the NifU family.</text>
</comment>
<dbReference type="SUPFAM" id="SSF110836">
    <property type="entry name" value="Hypothetical protein SAV1430"/>
    <property type="match status" value="1"/>
</dbReference>
<dbReference type="InterPro" id="IPR035433">
    <property type="entry name" value="NFU1-like"/>
</dbReference>